<evidence type="ECO:0000313" key="2">
    <source>
        <dbReference type="Proteomes" id="UP001374535"/>
    </source>
</evidence>
<proteinExistence type="predicted"/>
<name>A0AAQ3MQG6_VIGMU</name>
<accession>A0AAQ3MQG6</accession>
<reference evidence="1 2" key="1">
    <citation type="journal article" date="2023" name="Life. Sci Alliance">
        <title>Evolutionary insights into 3D genome organization and epigenetic landscape of Vigna mungo.</title>
        <authorList>
            <person name="Junaid A."/>
            <person name="Singh B."/>
            <person name="Bhatia S."/>
        </authorList>
    </citation>
    <scope>NUCLEOTIDE SEQUENCE [LARGE SCALE GENOMIC DNA]</scope>
    <source>
        <strain evidence="1">Urdbean</strain>
    </source>
</reference>
<protein>
    <submittedName>
        <fullName evidence="1">Uncharacterized protein</fullName>
    </submittedName>
</protein>
<gene>
    <name evidence="1" type="ORF">V8G54_034435</name>
</gene>
<keyword evidence="2" id="KW-1185">Reference proteome</keyword>
<sequence>MIKLFFFCNHCVSTQLLMRTTILLNDINYGIYNIVLHISLYLSLFTKNNSCQLNVSLATLTNNSRHHKQTTKLVSDDNNTLKTVTCAVECNQDSILILLLSQNYCIQGCFST</sequence>
<dbReference type="EMBL" id="CP144691">
    <property type="protein sequence ID" value="WVY95347.1"/>
    <property type="molecule type" value="Genomic_DNA"/>
</dbReference>
<organism evidence="1 2">
    <name type="scientific">Vigna mungo</name>
    <name type="common">Black gram</name>
    <name type="synonym">Phaseolus mungo</name>
    <dbReference type="NCBI Taxonomy" id="3915"/>
    <lineage>
        <taxon>Eukaryota</taxon>
        <taxon>Viridiplantae</taxon>
        <taxon>Streptophyta</taxon>
        <taxon>Embryophyta</taxon>
        <taxon>Tracheophyta</taxon>
        <taxon>Spermatophyta</taxon>
        <taxon>Magnoliopsida</taxon>
        <taxon>eudicotyledons</taxon>
        <taxon>Gunneridae</taxon>
        <taxon>Pentapetalae</taxon>
        <taxon>rosids</taxon>
        <taxon>fabids</taxon>
        <taxon>Fabales</taxon>
        <taxon>Fabaceae</taxon>
        <taxon>Papilionoideae</taxon>
        <taxon>50 kb inversion clade</taxon>
        <taxon>NPAAA clade</taxon>
        <taxon>indigoferoid/millettioid clade</taxon>
        <taxon>Phaseoleae</taxon>
        <taxon>Vigna</taxon>
    </lineage>
</organism>
<dbReference type="Proteomes" id="UP001374535">
    <property type="component" value="Chromosome 10"/>
</dbReference>
<dbReference type="AlphaFoldDB" id="A0AAQ3MQG6"/>
<evidence type="ECO:0000313" key="1">
    <source>
        <dbReference type="EMBL" id="WVY95347.1"/>
    </source>
</evidence>